<organism evidence="2 3">
    <name type="scientific">Nocardioides koreensis</name>
    <dbReference type="NCBI Taxonomy" id="433651"/>
    <lineage>
        <taxon>Bacteria</taxon>
        <taxon>Bacillati</taxon>
        <taxon>Actinomycetota</taxon>
        <taxon>Actinomycetes</taxon>
        <taxon>Propionibacteriales</taxon>
        <taxon>Nocardioidaceae</taxon>
        <taxon>Nocardioides</taxon>
    </lineage>
</organism>
<comment type="caution">
    <text evidence="2">The sequence shown here is derived from an EMBL/GenBank/DDBJ whole genome shotgun (WGS) entry which is preliminary data.</text>
</comment>
<proteinExistence type="predicted"/>
<dbReference type="InterPro" id="IPR004143">
    <property type="entry name" value="BPL_LPL_catalytic"/>
</dbReference>
<name>A0ABN2ZC17_9ACTN</name>
<dbReference type="PROSITE" id="PS51733">
    <property type="entry name" value="BPL_LPL_CATALYTIC"/>
    <property type="match status" value="1"/>
</dbReference>
<keyword evidence="3" id="KW-1185">Reference proteome</keyword>
<dbReference type="RefSeq" id="WP_344148278.1">
    <property type="nucleotide sequence ID" value="NZ_BAAAQR010000002.1"/>
</dbReference>
<protein>
    <submittedName>
        <fullName evidence="2">Biotin/lipoate A/B protein ligase family protein</fullName>
    </submittedName>
</protein>
<dbReference type="InterPro" id="IPR045864">
    <property type="entry name" value="aa-tRNA-synth_II/BPL/LPL"/>
</dbReference>
<sequence>MRFLRGALVDSEPALELALARALVTEARGGGVEETLRLYRPATPVVVFGRGDTRLPGFPAAVDAARAAGFEPVVRATGGKAVAYTSAALVVDHVRHETGSIGGQDARFGRFGEMFVDLFRGFGVDARLGAVPGEYCPGAHSVNARGVEKLVGTAQRMVPGAWLFSSLVVVGDEQRLRPVLAEVYRCLGQEFDSGSVGSLSREVPGLDVDGVGAAVVAAYAAGRPASPVPVPDDLLEAARGLVDQHRVDQVQS</sequence>
<evidence type="ECO:0000313" key="3">
    <source>
        <dbReference type="Proteomes" id="UP001501771"/>
    </source>
</evidence>
<dbReference type="Gene3D" id="3.30.930.10">
    <property type="entry name" value="Bira Bifunctional Protein, Domain 2"/>
    <property type="match status" value="1"/>
</dbReference>
<dbReference type="SUPFAM" id="SSF55681">
    <property type="entry name" value="Class II aaRS and biotin synthetases"/>
    <property type="match status" value="1"/>
</dbReference>
<dbReference type="EMBL" id="BAAAQR010000002">
    <property type="protein sequence ID" value="GAA2139908.1"/>
    <property type="molecule type" value="Genomic_DNA"/>
</dbReference>
<reference evidence="2 3" key="1">
    <citation type="journal article" date="2019" name="Int. J. Syst. Evol. Microbiol.">
        <title>The Global Catalogue of Microorganisms (GCM) 10K type strain sequencing project: providing services to taxonomists for standard genome sequencing and annotation.</title>
        <authorList>
            <consortium name="The Broad Institute Genomics Platform"/>
            <consortium name="The Broad Institute Genome Sequencing Center for Infectious Disease"/>
            <person name="Wu L."/>
            <person name="Ma J."/>
        </authorList>
    </citation>
    <scope>NUCLEOTIDE SEQUENCE [LARGE SCALE GENOMIC DNA]</scope>
    <source>
        <strain evidence="2 3">JCM 16022</strain>
    </source>
</reference>
<accession>A0ABN2ZC17</accession>
<evidence type="ECO:0000259" key="1">
    <source>
        <dbReference type="PROSITE" id="PS51733"/>
    </source>
</evidence>
<keyword evidence="2" id="KW-0436">Ligase</keyword>
<gene>
    <name evidence="2" type="ORF">GCM10009844_09120</name>
</gene>
<dbReference type="GO" id="GO:0016874">
    <property type="term" value="F:ligase activity"/>
    <property type="evidence" value="ECO:0007669"/>
    <property type="project" value="UniProtKB-KW"/>
</dbReference>
<evidence type="ECO:0000313" key="2">
    <source>
        <dbReference type="EMBL" id="GAA2139908.1"/>
    </source>
</evidence>
<dbReference type="Proteomes" id="UP001501771">
    <property type="component" value="Unassembled WGS sequence"/>
</dbReference>
<feature type="domain" description="BPL/LPL catalytic" evidence="1">
    <location>
        <begin position="30"/>
        <end position="227"/>
    </location>
</feature>
<dbReference type="Pfam" id="PF21948">
    <property type="entry name" value="LplA-B_cat"/>
    <property type="match status" value="1"/>
</dbReference>